<dbReference type="PANTHER" id="PTHR12919:SF20">
    <property type="entry name" value="SMALL RIBOSOMAL SUBUNIT PROTEIN BS16M"/>
    <property type="match status" value="1"/>
</dbReference>
<evidence type="ECO:0000256" key="3">
    <source>
        <dbReference type="ARBA" id="ARBA00023274"/>
    </source>
</evidence>
<keyword evidence="2 5" id="KW-0689">Ribosomal protein</keyword>
<name>A0A922NKW6_9PLEO</name>
<comment type="caution">
    <text evidence="5">The sequence shown here is derived from an EMBL/GenBank/DDBJ whole genome shotgun (WGS) entry which is preliminary data.</text>
</comment>
<dbReference type="NCBIfam" id="TIGR00002">
    <property type="entry name" value="S16"/>
    <property type="match status" value="1"/>
</dbReference>
<keyword evidence="6" id="KW-1185">Reference proteome</keyword>
<accession>A0A922NKW6</accession>
<feature type="region of interest" description="Disordered" evidence="4">
    <location>
        <begin position="51"/>
        <end position="93"/>
    </location>
</feature>
<gene>
    <name evidence="5" type="ORF">Ptr86124_003091</name>
</gene>
<comment type="similarity">
    <text evidence="1">Belongs to the bacterial ribosomal protein bS16 family.</text>
</comment>
<protein>
    <submittedName>
        <fullName evidence="5">Mitochondrial 37s ribosomal protein mrps16</fullName>
    </submittedName>
</protein>
<keyword evidence="3" id="KW-0687">Ribonucleoprotein</keyword>
<dbReference type="AlphaFoldDB" id="A0A922NKW6"/>
<evidence type="ECO:0000256" key="4">
    <source>
        <dbReference type="SAM" id="MobiDB-lite"/>
    </source>
</evidence>
<dbReference type="EMBL" id="NRDI02000003">
    <property type="protein sequence ID" value="KAI1517790.1"/>
    <property type="molecule type" value="Genomic_DNA"/>
</dbReference>
<organism evidence="5 6">
    <name type="scientific">Pyrenophora tritici-repentis</name>
    <dbReference type="NCBI Taxonomy" id="45151"/>
    <lineage>
        <taxon>Eukaryota</taxon>
        <taxon>Fungi</taxon>
        <taxon>Dikarya</taxon>
        <taxon>Ascomycota</taxon>
        <taxon>Pezizomycotina</taxon>
        <taxon>Dothideomycetes</taxon>
        <taxon>Pleosporomycetidae</taxon>
        <taxon>Pleosporales</taxon>
        <taxon>Pleosporineae</taxon>
        <taxon>Pleosporaceae</taxon>
        <taxon>Pyrenophora</taxon>
    </lineage>
</organism>
<dbReference type="GO" id="GO:0003735">
    <property type="term" value="F:structural constituent of ribosome"/>
    <property type="evidence" value="ECO:0007669"/>
    <property type="project" value="InterPro"/>
</dbReference>
<evidence type="ECO:0000313" key="6">
    <source>
        <dbReference type="Proteomes" id="UP000249757"/>
    </source>
</evidence>
<sequence>MVLRIRLARFGKKHAPFYNIVVAHARYDIPSSHFGGPQILNRKLHTTERAKQLQRKTNPSDRTARNSRPLEVLGTYDPKPQPPRPGDTHGRPWKDIKLDISRARYWVGVGAQPSDTAWRLLSMVGILEPQYRVGQIQGQVVKADSAHKSLIPESKILAAQPTTRVENMEGGAKHVGT</sequence>
<dbReference type="GO" id="GO:0005763">
    <property type="term" value="C:mitochondrial small ribosomal subunit"/>
    <property type="evidence" value="ECO:0007669"/>
    <property type="project" value="TreeGrafter"/>
</dbReference>
<evidence type="ECO:0000256" key="1">
    <source>
        <dbReference type="ARBA" id="ARBA00006668"/>
    </source>
</evidence>
<dbReference type="Gene3D" id="3.30.1320.10">
    <property type="match status" value="2"/>
</dbReference>
<evidence type="ECO:0000313" key="5">
    <source>
        <dbReference type="EMBL" id="KAI1517790.1"/>
    </source>
</evidence>
<dbReference type="PANTHER" id="PTHR12919">
    <property type="entry name" value="30S RIBOSOMAL PROTEIN S16"/>
    <property type="match status" value="1"/>
</dbReference>
<dbReference type="PROSITE" id="PS00732">
    <property type="entry name" value="RIBOSOMAL_S16"/>
    <property type="match status" value="1"/>
</dbReference>
<dbReference type="Proteomes" id="UP000249757">
    <property type="component" value="Unassembled WGS sequence"/>
</dbReference>
<dbReference type="InterPro" id="IPR023803">
    <property type="entry name" value="Ribosomal_bS16_dom_sf"/>
</dbReference>
<reference evidence="6" key="1">
    <citation type="journal article" date="2022" name="Microb. Genom.">
        <title>A global pangenome for the wheat fungal pathogen Pyrenophora tritici-repentis and prediction of effector protein structural homology.</title>
        <authorList>
            <person name="Moolhuijzen P.M."/>
            <person name="See P.T."/>
            <person name="Shi G."/>
            <person name="Powell H.R."/>
            <person name="Cockram J."/>
            <person name="Jorgensen L.N."/>
            <person name="Benslimane H."/>
            <person name="Strelkov S.E."/>
            <person name="Turner J."/>
            <person name="Liu Z."/>
            <person name="Moffat C.S."/>
        </authorList>
    </citation>
    <scope>NUCLEOTIDE SEQUENCE [LARGE SCALE GENOMIC DNA]</scope>
</reference>
<evidence type="ECO:0000256" key="2">
    <source>
        <dbReference type="ARBA" id="ARBA00022980"/>
    </source>
</evidence>
<dbReference type="InterPro" id="IPR020592">
    <property type="entry name" value="Ribosomal_bS16_CS"/>
</dbReference>
<dbReference type="SUPFAM" id="SSF54565">
    <property type="entry name" value="Ribosomal protein S16"/>
    <property type="match status" value="2"/>
</dbReference>
<dbReference type="GO" id="GO:0032543">
    <property type="term" value="P:mitochondrial translation"/>
    <property type="evidence" value="ECO:0007669"/>
    <property type="project" value="TreeGrafter"/>
</dbReference>
<dbReference type="InterPro" id="IPR000307">
    <property type="entry name" value="Ribosomal_bS16"/>
</dbReference>
<proteinExistence type="inferred from homology"/>
<dbReference type="Pfam" id="PF00886">
    <property type="entry name" value="Ribosomal_S16"/>
    <property type="match status" value="1"/>
</dbReference>